<proteinExistence type="predicted"/>
<gene>
    <name evidence="1" type="ORF">GCM10025864_22190</name>
</gene>
<accession>A0ABQ6I128</accession>
<dbReference type="Proteomes" id="UP001157091">
    <property type="component" value="Unassembled WGS sequence"/>
</dbReference>
<reference evidence="2" key="1">
    <citation type="journal article" date="2019" name="Int. J. Syst. Evol. Microbiol.">
        <title>The Global Catalogue of Microorganisms (GCM) 10K type strain sequencing project: providing services to taxonomists for standard genome sequencing and annotation.</title>
        <authorList>
            <consortium name="The Broad Institute Genomics Platform"/>
            <consortium name="The Broad Institute Genome Sequencing Center for Infectious Disease"/>
            <person name="Wu L."/>
            <person name="Ma J."/>
        </authorList>
    </citation>
    <scope>NUCLEOTIDE SEQUENCE [LARGE SCALE GENOMIC DNA]</scope>
    <source>
        <strain evidence="2">NBRC 106348</strain>
    </source>
</reference>
<protein>
    <recommendedName>
        <fullName evidence="3">NADH:flavin oxidoreductase/NADH oxidase N-terminal domain-containing protein</fullName>
    </recommendedName>
</protein>
<organism evidence="1 2">
    <name type="scientific">Luteimicrobium album</name>
    <dbReference type="NCBI Taxonomy" id="1054550"/>
    <lineage>
        <taxon>Bacteria</taxon>
        <taxon>Bacillati</taxon>
        <taxon>Actinomycetota</taxon>
        <taxon>Actinomycetes</taxon>
        <taxon>Micrococcales</taxon>
        <taxon>Luteimicrobium</taxon>
    </lineage>
</organism>
<evidence type="ECO:0000313" key="2">
    <source>
        <dbReference type="Proteomes" id="UP001157091"/>
    </source>
</evidence>
<evidence type="ECO:0008006" key="3">
    <source>
        <dbReference type="Google" id="ProtNLM"/>
    </source>
</evidence>
<evidence type="ECO:0000313" key="1">
    <source>
        <dbReference type="EMBL" id="GMA24460.1"/>
    </source>
</evidence>
<dbReference type="InterPro" id="IPR013785">
    <property type="entry name" value="Aldolase_TIM"/>
</dbReference>
<dbReference type="SUPFAM" id="SSF51395">
    <property type="entry name" value="FMN-linked oxidoreductases"/>
    <property type="match status" value="1"/>
</dbReference>
<dbReference type="Gene3D" id="3.20.20.70">
    <property type="entry name" value="Aldolase class I"/>
    <property type="match status" value="1"/>
</dbReference>
<dbReference type="EMBL" id="BSUK01000001">
    <property type="protein sequence ID" value="GMA24460.1"/>
    <property type="molecule type" value="Genomic_DNA"/>
</dbReference>
<sequence>MGVVGLVTEAAQAEAVVADDRADVVLVGRAALRDPQLARRWAHELGDERVVAWPPQISRGAW</sequence>
<dbReference type="RefSeq" id="WP_348525204.1">
    <property type="nucleotide sequence ID" value="NZ_BSUK01000001.1"/>
</dbReference>
<comment type="caution">
    <text evidence="1">The sequence shown here is derived from an EMBL/GenBank/DDBJ whole genome shotgun (WGS) entry which is preliminary data.</text>
</comment>
<name>A0ABQ6I128_9MICO</name>
<keyword evidence="2" id="KW-1185">Reference proteome</keyword>